<proteinExistence type="predicted"/>
<comment type="caution">
    <text evidence="2">The sequence shown here is derived from an EMBL/GenBank/DDBJ whole genome shotgun (WGS) entry which is preliminary data.</text>
</comment>
<dbReference type="AlphaFoldDB" id="W2VZ12"/>
<protein>
    <submittedName>
        <fullName evidence="2">Uncharacterized protein</fullName>
    </submittedName>
</protein>
<evidence type="ECO:0000313" key="3">
    <source>
        <dbReference type="Proteomes" id="UP000018958"/>
    </source>
</evidence>
<accession>W2VZ12</accession>
<reference evidence="2 3" key="1">
    <citation type="submission" date="2013-11" db="EMBL/GenBank/DDBJ databases">
        <title>The Genome Sequence of Phytophthora parasitica CJ01A1.</title>
        <authorList>
            <consortium name="The Broad Institute Genomics Platform"/>
            <person name="Russ C."/>
            <person name="Tyler B."/>
            <person name="Panabieres F."/>
            <person name="Shan W."/>
            <person name="Tripathy S."/>
            <person name="Grunwald N."/>
            <person name="Machado M."/>
            <person name="Johnson C.S."/>
            <person name="Walker B."/>
            <person name="Young S.K."/>
            <person name="Zeng Q."/>
            <person name="Gargeya S."/>
            <person name="Fitzgerald M."/>
            <person name="Haas B."/>
            <person name="Abouelleil A."/>
            <person name="Allen A.W."/>
            <person name="Alvarado L."/>
            <person name="Arachchi H.M."/>
            <person name="Berlin A.M."/>
            <person name="Chapman S.B."/>
            <person name="Gainer-Dewar J."/>
            <person name="Goldberg J."/>
            <person name="Griggs A."/>
            <person name="Gujja S."/>
            <person name="Hansen M."/>
            <person name="Howarth C."/>
            <person name="Imamovic A."/>
            <person name="Ireland A."/>
            <person name="Larimer J."/>
            <person name="McCowan C."/>
            <person name="Murphy C."/>
            <person name="Pearson M."/>
            <person name="Poon T.W."/>
            <person name="Priest M."/>
            <person name="Roberts A."/>
            <person name="Saif S."/>
            <person name="Shea T."/>
            <person name="Sisk P."/>
            <person name="Sykes S."/>
            <person name="Wortman J."/>
            <person name="Nusbaum C."/>
            <person name="Birren B."/>
        </authorList>
    </citation>
    <scope>NUCLEOTIDE SEQUENCE [LARGE SCALE GENOMIC DNA]</scope>
    <source>
        <strain evidence="2 3">CJ01A1</strain>
    </source>
</reference>
<evidence type="ECO:0000313" key="2">
    <source>
        <dbReference type="EMBL" id="ETP02594.1"/>
    </source>
</evidence>
<feature type="region of interest" description="Disordered" evidence="1">
    <location>
        <begin position="100"/>
        <end position="141"/>
    </location>
</feature>
<dbReference type="Proteomes" id="UP000018958">
    <property type="component" value="Unassembled WGS sequence"/>
</dbReference>
<dbReference type="EMBL" id="ANIX01004033">
    <property type="protein sequence ID" value="ETP02594.1"/>
    <property type="molecule type" value="Genomic_DNA"/>
</dbReference>
<sequence length="141" mass="15326">MYNYSVPEPEVNNTYTSPYLHTALLCNLLKPTKSTSTIDASFTFSFISLLHPGVDLMETILGVIGDPGETTSSETSFVEQAKTFEGKSIQSLVIAADSNGNHETTSSGHLNMYPLPERRAPGGGELPRLHQASVHSDYRGH</sequence>
<evidence type="ECO:0000256" key="1">
    <source>
        <dbReference type="SAM" id="MobiDB-lite"/>
    </source>
</evidence>
<name>W2VZ12_PHYNI</name>
<gene>
    <name evidence="2" type="ORF">F441_20365</name>
</gene>
<organism evidence="2 3">
    <name type="scientific">Phytophthora nicotianae CJ01A1</name>
    <dbReference type="NCBI Taxonomy" id="1317063"/>
    <lineage>
        <taxon>Eukaryota</taxon>
        <taxon>Sar</taxon>
        <taxon>Stramenopiles</taxon>
        <taxon>Oomycota</taxon>
        <taxon>Peronosporomycetes</taxon>
        <taxon>Peronosporales</taxon>
        <taxon>Peronosporaceae</taxon>
        <taxon>Phytophthora</taxon>
    </lineage>
</organism>
<feature type="compositionally biased region" description="Polar residues" evidence="1">
    <location>
        <begin position="100"/>
        <end position="109"/>
    </location>
</feature>